<sequence length="146" mass="16701">MSLRARLWRLLRTRWKRDVRGQPDRYQVYVSFPTDERHSRTGPVAEHVTELEHLFEGWIDVYARSSGLAVVSDPVSADRFDLPRFRDLMGRIEATYASTHSLTSLEKWRTVDGALVKSFVVVPVKPLFPPAETDSEPRQPAPAPAE</sequence>
<name>L0IC01_HALRX</name>
<accession>L0IC01</accession>
<proteinExistence type="predicted"/>
<dbReference type="RefSeq" id="WP_015300917.1">
    <property type="nucleotide sequence ID" value="NC_019964.1"/>
</dbReference>
<dbReference type="GeneID" id="14376460"/>
<dbReference type="KEGG" id="hru:Halru_1673"/>
<protein>
    <submittedName>
        <fullName evidence="1">Uncharacterized protein</fullName>
    </submittedName>
</protein>
<dbReference type="Proteomes" id="UP000010846">
    <property type="component" value="Chromosome"/>
</dbReference>
<keyword evidence="2" id="KW-1185">Reference proteome</keyword>
<evidence type="ECO:0000313" key="2">
    <source>
        <dbReference type="Proteomes" id="UP000010846"/>
    </source>
</evidence>
<dbReference type="eggNOG" id="arCOG11405">
    <property type="taxonomic scope" value="Archaea"/>
</dbReference>
<evidence type="ECO:0000313" key="1">
    <source>
        <dbReference type="EMBL" id="AGB16279.1"/>
    </source>
</evidence>
<dbReference type="EMBL" id="CP003050">
    <property type="protein sequence ID" value="AGB16279.1"/>
    <property type="molecule type" value="Genomic_DNA"/>
</dbReference>
<organism evidence="1 2">
    <name type="scientific">Halovivax ruber (strain DSM 18193 / JCM 13892 / XH-70)</name>
    <dbReference type="NCBI Taxonomy" id="797302"/>
    <lineage>
        <taxon>Archaea</taxon>
        <taxon>Methanobacteriati</taxon>
        <taxon>Methanobacteriota</taxon>
        <taxon>Stenosarchaea group</taxon>
        <taxon>Halobacteria</taxon>
        <taxon>Halobacteriales</taxon>
        <taxon>Natrialbaceae</taxon>
        <taxon>Halovivax</taxon>
    </lineage>
</organism>
<dbReference type="HOGENOM" id="CLU_130240_0_0_2"/>
<gene>
    <name evidence="1" type="ordered locus">Halru_1673</name>
</gene>
<dbReference type="OrthoDB" id="155527at2157"/>
<dbReference type="AlphaFoldDB" id="L0IC01"/>
<reference evidence="1" key="1">
    <citation type="submission" date="2011-09" db="EMBL/GenBank/DDBJ databases">
        <title>Complete sequence of Halovivax ruber XH-70.</title>
        <authorList>
            <consortium name="US DOE Joint Genome Institute"/>
            <person name="Lucas S."/>
            <person name="Han J."/>
            <person name="Lapidus A."/>
            <person name="Cheng J.-F."/>
            <person name="Goodwin L."/>
            <person name="Pitluck S."/>
            <person name="Peters L."/>
            <person name="Mikhailova N."/>
            <person name="Davenport K."/>
            <person name="Detter J.C."/>
            <person name="Han C."/>
            <person name="Tapia R."/>
            <person name="Land M."/>
            <person name="Hauser L."/>
            <person name="Kyrpides N."/>
            <person name="Ivanova N."/>
            <person name="Pagani I."/>
            <person name="Sproer C."/>
            <person name="Anderson I."/>
            <person name="Woyke T."/>
        </authorList>
    </citation>
    <scope>NUCLEOTIDE SEQUENCE</scope>
    <source>
        <strain evidence="1">XH-70</strain>
    </source>
</reference>